<dbReference type="PANTHER" id="PTHR23131">
    <property type="entry name" value="ENDORIBONUCLEASE LACTB2"/>
    <property type="match status" value="1"/>
</dbReference>
<keyword evidence="2" id="KW-0378">Hydrolase</keyword>
<dbReference type="SMART" id="SM00849">
    <property type="entry name" value="Lactamase_B"/>
    <property type="match status" value="1"/>
</dbReference>
<evidence type="ECO:0000313" key="2">
    <source>
        <dbReference type="EMBL" id="QJW93006.1"/>
    </source>
</evidence>
<dbReference type="RefSeq" id="WP_171469295.1">
    <property type="nucleotide sequence ID" value="NZ_CP053452.2"/>
</dbReference>
<dbReference type="SUPFAM" id="SSF56281">
    <property type="entry name" value="Metallo-hydrolase/oxidoreductase"/>
    <property type="match status" value="1"/>
</dbReference>
<dbReference type="Pfam" id="PF00753">
    <property type="entry name" value="Lactamase_B"/>
    <property type="match status" value="1"/>
</dbReference>
<dbReference type="InterPro" id="IPR001279">
    <property type="entry name" value="Metallo-B-lactamas"/>
</dbReference>
<dbReference type="Proteomes" id="UP000503447">
    <property type="component" value="Chromosome"/>
</dbReference>
<dbReference type="KEGG" id="ftj:FTUN_0506"/>
<dbReference type="PANTHER" id="PTHR23131:SF0">
    <property type="entry name" value="ENDORIBONUCLEASE LACTB2"/>
    <property type="match status" value="1"/>
</dbReference>
<dbReference type="GO" id="GO:0016787">
    <property type="term" value="F:hydrolase activity"/>
    <property type="evidence" value="ECO:0007669"/>
    <property type="project" value="UniProtKB-KW"/>
</dbReference>
<reference evidence="3" key="1">
    <citation type="submission" date="2020-05" db="EMBL/GenBank/DDBJ databases">
        <title>Frigoriglobus tundricola gen. nov., sp. nov., a psychrotolerant cellulolytic planctomycete of the family Gemmataceae with two divergent copies of 16S rRNA gene.</title>
        <authorList>
            <person name="Kulichevskaya I.S."/>
            <person name="Ivanova A.A."/>
            <person name="Naumoff D.G."/>
            <person name="Beletsky A.V."/>
            <person name="Rijpstra W.I.C."/>
            <person name="Sinninghe Damste J.S."/>
            <person name="Mardanov A.V."/>
            <person name="Ravin N.V."/>
            <person name="Dedysh S.N."/>
        </authorList>
    </citation>
    <scope>NUCLEOTIDE SEQUENCE [LARGE SCALE GENOMIC DNA]</scope>
    <source>
        <strain evidence="3">PL17</strain>
    </source>
</reference>
<proteinExistence type="predicted"/>
<evidence type="ECO:0000259" key="1">
    <source>
        <dbReference type="SMART" id="SM00849"/>
    </source>
</evidence>
<accession>A0A6M5YIB2</accession>
<name>A0A6M5YIB2_9BACT</name>
<protein>
    <submittedName>
        <fullName evidence="2">MBL-fold metallo-hydrolase superfamily</fullName>
    </submittedName>
</protein>
<dbReference type="InterPro" id="IPR036866">
    <property type="entry name" value="RibonucZ/Hydroxyglut_hydro"/>
</dbReference>
<dbReference type="EMBL" id="CP053452">
    <property type="protein sequence ID" value="QJW93006.1"/>
    <property type="molecule type" value="Genomic_DNA"/>
</dbReference>
<organism evidence="2 3">
    <name type="scientific">Frigoriglobus tundricola</name>
    <dbReference type="NCBI Taxonomy" id="2774151"/>
    <lineage>
        <taxon>Bacteria</taxon>
        <taxon>Pseudomonadati</taxon>
        <taxon>Planctomycetota</taxon>
        <taxon>Planctomycetia</taxon>
        <taxon>Gemmatales</taxon>
        <taxon>Gemmataceae</taxon>
        <taxon>Frigoriglobus</taxon>
    </lineage>
</organism>
<sequence>MLQRKYLFPGVIELNLQAAQSFGVNIYLIDGGTEWALIDVGMVDTFGEVIELIRKLDFPLSKCKLLIATHADADHVQALASARERLKAKTAAHPKAAAALEAGDTVQTYASIPAQGIEIEGGMPACKIDVKLNEGTEIKVGKLTLKVWHTPGHTPGQLSFRLGNLLFSGDNIYKDGCVGAIDAHHGSHLPSFISSLTRIRDDDAEFLLPSHGPVFRKDPAILQSAIDRLTKYQHMADFGTCTVSWPLEDEYKRDILSGKMPEL</sequence>
<dbReference type="InterPro" id="IPR050662">
    <property type="entry name" value="Sec-metab_biosynth-thioest"/>
</dbReference>
<keyword evidence="3" id="KW-1185">Reference proteome</keyword>
<dbReference type="Gene3D" id="3.60.15.10">
    <property type="entry name" value="Ribonuclease Z/Hydroxyacylglutathione hydrolase-like"/>
    <property type="match status" value="1"/>
</dbReference>
<dbReference type="AlphaFoldDB" id="A0A6M5YIB2"/>
<feature type="domain" description="Metallo-beta-lactamase" evidence="1">
    <location>
        <begin position="23"/>
        <end position="211"/>
    </location>
</feature>
<evidence type="ECO:0000313" key="3">
    <source>
        <dbReference type="Proteomes" id="UP000503447"/>
    </source>
</evidence>
<gene>
    <name evidence="2" type="ORF">FTUN_0506</name>
</gene>